<gene>
    <name evidence="2" type="ORF">DFR52_102121</name>
</gene>
<evidence type="ECO:0000256" key="1">
    <source>
        <dbReference type="SAM" id="MobiDB-lite"/>
    </source>
</evidence>
<organism evidence="2 3">
    <name type="scientific">Hoeflea marina</name>
    <dbReference type="NCBI Taxonomy" id="274592"/>
    <lineage>
        <taxon>Bacteria</taxon>
        <taxon>Pseudomonadati</taxon>
        <taxon>Pseudomonadota</taxon>
        <taxon>Alphaproteobacteria</taxon>
        <taxon>Hyphomicrobiales</taxon>
        <taxon>Rhizobiaceae</taxon>
        <taxon>Hoeflea</taxon>
    </lineage>
</organism>
<sequence>MLIARRAPMQLAGISAALPIKAPDIHRTSVRHDITAQLPGGVSRQTGGEARRGVLPGVHGAAGRSGGIAGRRVSRGAAGHGRLRAEAG</sequence>
<feature type="region of interest" description="Disordered" evidence="1">
    <location>
        <begin position="35"/>
        <end position="88"/>
    </location>
</feature>
<keyword evidence="3" id="KW-1185">Reference proteome</keyword>
<dbReference type="AlphaFoldDB" id="A0A317PMG2"/>
<reference evidence="2 3" key="1">
    <citation type="submission" date="2018-05" db="EMBL/GenBank/DDBJ databases">
        <title>Genomic Encyclopedia of Type Strains, Phase IV (KMG-IV): sequencing the most valuable type-strain genomes for metagenomic binning, comparative biology and taxonomic classification.</title>
        <authorList>
            <person name="Goeker M."/>
        </authorList>
    </citation>
    <scope>NUCLEOTIDE SEQUENCE [LARGE SCALE GENOMIC DNA]</scope>
    <source>
        <strain evidence="2 3">DSM 16791</strain>
    </source>
</reference>
<comment type="caution">
    <text evidence="2">The sequence shown here is derived from an EMBL/GenBank/DDBJ whole genome shotgun (WGS) entry which is preliminary data.</text>
</comment>
<evidence type="ECO:0000313" key="2">
    <source>
        <dbReference type="EMBL" id="PWW01459.1"/>
    </source>
</evidence>
<accession>A0A317PMG2</accession>
<dbReference type="Proteomes" id="UP000246352">
    <property type="component" value="Unassembled WGS sequence"/>
</dbReference>
<dbReference type="EMBL" id="QGTR01000002">
    <property type="protein sequence ID" value="PWW01459.1"/>
    <property type="molecule type" value="Genomic_DNA"/>
</dbReference>
<proteinExistence type="predicted"/>
<evidence type="ECO:0000313" key="3">
    <source>
        <dbReference type="Proteomes" id="UP000246352"/>
    </source>
</evidence>
<name>A0A317PMG2_9HYPH</name>
<dbReference type="RefSeq" id="WP_210205792.1">
    <property type="nucleotide sequence ID" value="NZ_QGTR01000002.1"/>
</dbReference>
<protein>
    <submittedName>
        <fullName evidence="2">Uncharacterized protein</fullName>
    </submittedName>
</protein>